<evidence type="ECO:0000313" key="10">
    <source>
        <dbReference type="Proteomes" id="UP001595665"/>
    </source>
</evidence>
<comment type="function">
    <text evidence="7">Essential cell division protein. May link together the upstream cell division proteins, which are predominantly cytoplasmic, with the downstream cell division proteins, which are predominantly periplasmic.</text>
</comment>
<organism evidence="9 10">
    <name type="scientific">Massilia haematophila</name>
    <dbReference type="NCBI Taxonomy" id="457923"/>
    <lineage>
        <taxon>Bacteria</taxon>
        <taxon>Pseudomonadati</taxon>
        <taxon>Pseudomonadota</taxon>
        <taxon>Betaproteobacteria</taxon>
        <taxon>Burkholderiales</taxon>
        <taxon>Oxalobacteraceae</taxon>
        <taxon>Telluria group</taxon>
        <taxon>Massilia</taxon>
    </lineage>
</organism>
<keyword evidence="2 7" id="KW-0132">Cell division</keyword>
<evidence type="ECO:0000256" key="3">
    <source>
        <dbReference type="ARBA" id="ARBA00022692"/>
    </source>
</evidence>
<keyword evidence="6 7" id="KW-0131">Cell cycle</keyword>
<evidence type="ECO:0000256" key="2">
    <source>
        <dbReference type="ARBA" id="ARBA00022618"/>
    </source>
</evidence>
<keyword evidence="7" id="KW-0997">Cell inner membrane</keyword>
<proteinExistence type="inferred from homology"/>
<evidence type="ECO:0000256" key="8">
    <source>
        <dbReference type="SAM" id="MobiDB-lite"/>
    </source>
</evidence>
<evidence type="ECO:0000256" key="4">
    <source>
        <dbReference type="ARBA" id="ARBA00022989"/>
    </source>
</evidence>
<keyword evidence="3 7" id="KW-0812">Transmembrane</keyword>
<comment type="subunit">
    <text evidence="7">Part of a complex composed of FtsB, FtsL and FtsQ.</text>
</comment>
<feature type="topological domain" description="Cytoplasmic" evidence="7">
    <location>
        <begin position="1"/>
        <end position="3"/>
    </location>
</feature>
<keyword evidence="5 7" id="KW-0472">Membrane</keyword>
<dbReference type="HAMAP" id="MF_00599">
    <property type="entry name" value="FtsB"/>
    <property type="match status" value="1"/>
</dbReference>
<dbReference type="EMBL" id="JBHRVV010000001">
    <property type="protein sequence ID" value="MFC3459055.1"/>
    <property type="molecule type" value="Genomic_DNA"/>
</dbReference>
<dbReference type="Pfam" id="PF04977">
    <property type="entry name" value="DivIC"/>
    <property type="match status" value="1"/>
</dbReference>
<dbReference type="PANTHER" id="PTHR37485:SF1">
    <property type="entry name" value="CELL DIVISION PROTEIN FTSB"/>
    <property type="match status" value="1"/>
</dbReference>
<dbReference type="Proteomes" id="UP001595665">
    <property type="component" value="Unassembled WGS sequence"/>
</dbReference>
<name>A0ABV7PLN7_9BURK</name>
<keyword evidence="4 7" id="KW-1133">Transmembrane helix</keyword>
<accession>A0ABV7PLN7</accession>
<evidence type="ECO:0000256" key="6">
    <source>
        <dbReference type="ARBA" id="ARBA00023306"/>
    </source>
</evidence>
<feature type="region of interest" description="Disordered" evidence="8">
    <location>
        <begin position="93"/>
        <end position="119"/>
    </location>
</feature>
<sequence>MRLITLALAALLLLIQYPLWLGKGGMLAVADLRDQVALAQAHTDGLKARNAKLDSEVRDLREGLGAVEERARLELGMIKQNEIFVQVLRKDEQPVESMTVPPPPPPPKEAKSTAPGPTH</sequence>
<dbReference type="PANTHER" id="PTHR37485">
    <property type="entry name" value="CELL DIVISION PROTEIN FTSB"/>
    <property type="match status" value="1"/>
</dbReference>
<evidence type="ECO:0000313" key="9">
    <source>
        <dbReference type="EMBL" id="MFC3459055.1"/>
    </source>
</evidence>
<protein>
    <recommendedName>
        <fullName evidence="7">Cell division protein FtsB</fullName>
    </recommendedName>
</protein>
<dbReference type="GO" id="GO:0051301">
    <property type="term" value="P:cell division"/>
    <property type="evidence" value="ECO:0007669"/>
    <property type="project" value="UniProtKB-KW"/>
</dbReference>
<evidence type="ECO:0000256" key="7">
    <source>
        <dbReference type="HAMAP-Rule" id="MF_00599"/>
    </source>
</evidence>
<keyword evidence="10" id="KW-1185">Reference proteome</keyword>
<evidence type="ECO:0000256" key="1">
    <source>
        <dbReference type="ARBA" id="ARBA00022475"/>
    </source>
</evidence>
<reference evidence="10" key="1">
    <citation type="journal article" date="2019" name="Int. J. Syst. Evol. Microbiol.">
        <title>The Global Catalogue of Microorganisms (GCM) 10K type strain sequencing project: providing services to taxonomists for standard genome sequencing and annotation.</title>
        <authorList>
            <consortium name="The Broad Institute Genomics Platform"/>
            <consortium name="The Broad Institute Genome Sequencing Center for Infectious Disease"/>
            <person name="Wu L."/>
            <person name="Ma J."/>
        </authorList>
    </citation>
    <scope>NUCLEOTIDE SEQUENCE [LARGE SCALE GENOMIC DNA]</scope>
    <source>
        <strain evidence="10">CCM 7480</strain>
    </source>
</reference>
<comment type="subcellular location">
    <subcellularLocation>
        <location evidence="7">Cell inner membrane</location>
        <topology evidence="7">Single-pass type II membrane protein</topology>
    </subcellularLocation>
    <text evidence="7">Localizes to the division septum.</text>
</comment>
<keyword evidence="1 7" id="KW-1003">Cell membrane</keyword>
<dbReference type="InterPro" id="IPR023081">
    <property type="entry name" value="Cell_div_FtsB"/>
</dbReference>
<dbReference type="RefSeq" id="WP_312548105.1">
    <property type="nucleotide sequence ID" value="NZ_JBHRVV010000001.1"/>
</dbReference>
<dbReference type="InterPro" id="IPR007060">
    <property type="entry name" value="FtsL/DivIC"/>
</dbReference>
<comment type="caution">
    <text evidence="9">The sequence shown here is derived from an EMBL/GenBank/DDBJ whole genome shotgun (WGS) entry which is preliminary data.</text>
</comment>
<evidence type="ECO:0000256" key="5">
    <source>
        <dbReference type="ARBA" id="ARBA00023136"/>
    </source>
</evidence>
<feature type="topological domain" description="Periplasmic" evidence="7">
    <location>
        <begin position="22"/>
        <end position="119"/>
    </location>
</feature>
<comment type="similarity">
    <text evidence="7">Belongs to the FtsB family.</text>
</comment>
<gene>
    <name evidence="7 9" type="primary">ftsB</name>
    <name evidence="9" type="ORF">ACFOPH_12505</name>
</gene>
<dbReference type="NCBIfam" id="NF002058">
    <property type="entry name" value="PRK00888.1"/>
    <property type="match status" value="1"/>
</dbReference>